<keyword evidence="1" id="KW-0732">Signal</keyword>
<dbReference type="AlphaFoldDB" id="A0A518FLG6"/>
<dbReference type="InterPro" id="IPR028994">
    <property type="entry name" value="Integrin_alpha_N"/>
</dbReference>
<evidence type="ECO:0000313" key="5">
    <source>
        <dbReference type="Proteomes" id="UP000320839"/>
    </source>
</evidence>
<keyword evidence="3" id="KW-0325">Glycoprotein</keyword>
<dbReference type="InterPro" id="IPR013517">
    <property type="entry name" value="FG-GAP"/>
</dbReference>
<dbReference type="Gene3D" id="2.130.10.130">
    <property type="entry name" value="Integrin alpha, N-terminal"/>
    <property type="match status" value="1"/>
</dbReference>
<dbReference type="InterPro" id="IPR013519">
    <property type="entry name" value="Int_alpha_beta-p"/>
</dbReference>
<sequence>MTVEDGGLDGDLETPNDNVRFSRTFDVTVNAVNGVPTIFSQGELLPDPAANPAEGDFTGSAVAVDGDWLVVAADFYNDRDGIVYLYVRNDVNQTPDNLTDDRWDFHSTIHAPSNAIEFGYPFFGRSVAIDGDLLIISSPYADDGDLAGSVYLYQLDEGTDPGHEDDVWEYRKTFTQPADGLIGSSSFMNFGPAVTTLVTVSRFRGRQLWLEPRMPMWVKQRKVQGPFMSL</sequence>
<evidence type="ECO:0000256" key="2">
    <source>
        <dbReference type="ARBA" id="ARBA00022737"/>
    </source>
</evidence>
<organism evidence="4 5">
    <name type="scientific">Gimesia panareensis</name>
    <dbReference type="NCBI Taxonomy" id="2527978"/>
    <lineage>
        <taxon>Bacteria</taxon>
        <taxon>Pseudomonadati</taxon>
        <taxon>Planctomycetota</taxon>
        <taxon>Planctomycetia</taxon>
        <taxon>Planctomycetales</taxon>
        <taxon>Planctomycetaceae</taxon>
        <taxon>Gimesia</taxon>
    </lineage>
</organism>
<dbReference type="EMBL" id="CP036317">
    <property type="protein sequence ID" value="QDV17127.1"/>
    <property type="molecule type" value="Genomic_DNA"/>
</dbReference>
<gene>
    <name evidence="4" type="ORF">Pan153_17620</name>
</gene>
<dbReference type="Proteomes" id="UP000320839">
    <property type="component" value="Chromosome"/>
</dbReference>
<dbReference type="PANTHER" id="PTHR36220">
    <property type="entry name" value="UNNAMED PRODUCT"/>
    <property type="match status" value="1"/>
</dbReference>
<reference evidence="4 5" key="1">
    <citation type="submission" date="2019-02" db="EMBL/GenBank/DDBJ databases">
        <title>Deep-cultivation of Planctomycetes and their phenomic and genomic characterization uncovers novel biology.</title>
        <authorList>
            <person name="Wiegand S."/>
            <person name="Jogler M."/>
            <person name="Boedeker C."/>
            <person name="Pinto D."/>
            <person name="Vollmers J."/>
            <person name="Rivas-Marin E."/>
            <person name="Kohn T."/>
            <person name="Peeters S.H."/>
            <person name="Heuer A."/>
            <person name="Rast P."/>
            <person name="Oberbeckmann S."/>
            <person name="Bunk B."/>
            <person name="Jeske O."/>
            <person name="Meyerdierks A."/>
            <person name="Storesund J.E."/>
            <person name="Kallscheuer N."/>
            <person name="Luecker S."/>
            <person name="Lage O.M."/>
            <person name="Pohl T."/>
            <person name="Merkel B.J."/>
            <person name="Hornburger P."/>
            <person name="Mueller R.-W."/>
            <person name="Bruemmer F."/>
            <person name="Labrenz M."/>
            <person name="Spormann A.M."/>
            <person name="Op den Camp H."/>
            <person name="Overmann J."/>
            <person name="Amann R."/>
            <person name="Jetten M.S.M."/>
            <person name="Mascher T."/>
            <person name="Medema M.H."/>
            <person name="Devos D.P."/>
            <person name="Kaster A.-K."/>
            <person name="Ovreas L."/>
            <person name="Rohde M."/>
            <person name="Galperin M.Y."/>
            <person name="Jogler C."/>
        </authorList>
    </citation>
    <scope>NUCLEOTIDE SEQUENCE [LARGE SCALE GENOMIC DNA]</scope>
    <source>
        <strain evidence="4 5">Pan153</strain>
    </source>
</reference>
<dbReference type="PANTHER" id="PTHR36220:SF1">
    <property type="entry name" value="GAMMA TUBULIN COMPLEX COMPONENT C-TERMINAL DOMAIN-CONTAINING PROTEIN"/>
    <property type="match status" value="1"/>
</dbReference>
<name>A0A518FLG6_9PLAN</name>
<evidence type="ECO:0000256" key="1">
    <source>
        <dbReference type="ARBA" id="ARBA00022729"/>
    </source>
</evidence>
<keyword evidence="2" id="KW-0677">Repeat</keyword>
<dbReference type="Pfam" id="PF14312">
    <property type="entry name" value="FG-GAP_2"/>
    <property type="match status" value="1"/>
</dbReference>
<protein>
    <submittedName>
        <fullName evidence="4">Uncharacterized protein</fullName>
    </submittedName>
</protein>
<dbReference type="PROSITE" id="PS51470">
    <property type="entry name" value="FG_GAP"/>
    <property type="match status" value="1"/>
</dbReference>
<proteinExistence type="predicted"/>
<accession>A0A518FLG6</accession>
<evidence type="ECO:0000256" key="3">
    <source>
        <dbReference type="ARBA" id="ARBA00023180"/>
    </source>
</evidence>
<evidence type="ECO:0000313" key="4">
    <source>
        <dbReference type="EMBL" id="QDV17127.1"/>
    </source>
</evidence>